<evidence type="ECO:0000313" key="3">
    <source>
        <dbReference type="Proteomes" id="UP000663887"/>
    </source>
</evidence>
<dbReference type="Proteomes" id="UP000663887">
    <property type="component" value="Unassembled WGS sequence"/>
</dbReference>
<name>A0A816VRB8_9BILA</name>
<protein>
    <submittedName>
        <fullName evidence="2">Uncharacterized protein</fullName>
    </submittedName>
</protein>
<feature type="region of interest" description="Disordered" evidence="1">
    <location>
        <begin position="87"/>
        <end position="137"/>
    </location>
</feature>
<accession>A0A816VRB8</accession>
<dbReference type="EMBL" id="CAJNRG010010516">
    <property type="protein sequence ID" value="CAF2123516.1"/>
    <property type="molecule type" value="Genomic_DNA"/>
</dbReference>
<comment type="caution">
    <text evidence="2">The sequence shown here is derived from an EMBL/GenBank/DDBJ whole genome shotgun (WGS) entry which is preliminary data.</text>
</comment>
<evidence type="ECO:0000256" key="1">
    <source>
        <dbReference type="SAM" id="MobiDB-lite"/>
    </source>
</evidence>
<dbReference type="AlphaFoldDB" id="A0A816VRB8"/>
<reference evidence="2" key="1">
    <citation type="submission" date="2021-02" db="EMBL/GenBank/DDBJ databases">
        <authorList>
            <person name="Nowell W R."/>
        </authorList>
    </citation>
    <scope>NUCLEOTIDE SEQUENCE</scope>
</reference>
<organism evidence="2 3">
    <name type="scientific">Rotaria magnacalcarata</name>
    <dbReference type="NCBI Taxonomy" id="392030"/>
    <lineage>
        <taxon>Eukaryota</taxon>
        <taxon>Metazoa</taxon>
        <taxon>Spiralia</taxon>
        <taxon>Gnathifera</taxon>
        <taxon>Rotifera</taxon>
        <taxon>Eurotatoria</taxon>
        <taxon>Bdelloidea</taxon>
        <taxon>Philodinida</taxon>
        <taxon>Philodinidae</taxon>
        <taxon>Rotaria</taxon>
    </lineage>
</organism>
<sequence>MFRSMALGFASALRPHMGLDAGSPYHSGTQRVSKSQWGWGAGRSLLVVETPRRGSPVLPVAPFFAGSQNFLSPPIWFAPPRCKWNRNLVDSPDPPGPRRLPTYKRMDNPVPSASMSRPHLSLGLGSARTPHPPLENF</sequence>
<gene>
    <name evidence="2" type="ORF">XDN619_LOCUS23240</name>
</gene>
<evidence type="ECO:0000313" key="2">
    <source>
        <dbReference type="EMBL" id="CAF2123516.1"/>
    </source>
</evidence>
<proteinExistence type="predicted"/>